<feature type="compositionally biased region" description="Basic and acidic residues" evidence="1">
    <location>
        <begin position="51"/>
        <end position="73"/>
    </location>
</feature>
<sequence length="259" mass="27771">MKITTLSAVLCLAASTVLADKKFTFNVPRDISTLGKCVPGAIQRRSLALMKHKDPSSDMNGKKTKADGKGDGADKEEEGYDDSDEKDEKNKKDDKKYDKKDDKATTPGTTASAANPSRDYSSTLWMAQPYGASWKAPKIVPPAMGYSIRLTHRNGADTYFHYFEVVKAGDPRSSKSNVGEPLVMPQKGDLPQDKGSIIKPATPPNLLLAEPKAAPKRVASNNPPLAVAAPPPVAAADVESRQADILGTVLTLFGAVYLL</sequence>
<organism evidence="3 4">
    <name type="scientific">Entomortierella chlamydospora</name>
    <dbReference type="NCBI Taxonomy" id="101097"/>
    <lineage>
        <taxon>Eukaryota</taxon>
        <taxon>Fungi</taxon>
        <taxon>Fungi incertae sedis</taxon>
        <taxon>Mucoromycota</taxon>
        <taxon>Mortierellomycotina</taxon>
        <taxon>Mortierellomycetes</taxon>
        <taxon>Mortierellales</taxon>
        <taxon>Mortierellaceae</taxon>
        <taxon>Entomortierella</taxon>
    </lineage>
</organism>
<dbReference type="EMBL" id="JAAAID010001034">
    <property type="protein sequence ID" value="KAG0012110.1"/>
    <property type="molecule type" value="Genomic_DNA"/>
</dbReference>
<reference evidence="3" key="1">
    <citation type="journal article" date="2020" name="Fungal Divers.">
        <title>Resolving the Mortierellaceae phylogeny through synthesis of multi-gene phylogenetics and phylogenomics.</title>
        <authorList>
            <person name="Vandepol N."/>
            <person name="Liber J."/>
            <person name="Desiro A."/>
            <person name="Na H."/>
            <person name="Kennedy M."/>
            <person name="Barry K."/>
            <person name="Grigoriev I.V."/>
            <person name="Miller A.N."/>
            <person name="O'Donnell K."/>
            <person name="Stajich J.E."/>
            <person name="Bonito G."/>
        </authorList>
    </citation>
    <scope>NUCLEOTIDE SEQUENCE</scope>
    <source>
        <strain evidence="3">NRRL 2769</strain>
    </source>
</reference>
<feature type="signal peptide" evidence="2">
    <location>
        <begin position="1"/>
        <end position="19"/>
    </location>
</feature>
<dbReference type="AlphaFoldDB" id="A0A9P6MSK4"/>
<feature type="compositionally biased region" description="Basic and acidic residues" evidence="1">
    <location>
        <begin position="86"/>
        <end position="104"/>
    </location>
</feature>
<feature type="compositionally biased region" description="Acidic residues" evidence="1">
    <location>
        <begin position="74"/>
        <end position="85"/>
    </location>
</feature>
<evidence type="ECO:0000313" key="3">
    <source>
        <dbReference type="EMBL" id="KAG0012110.1"/>
    </source>
</evidence>
<name>A0A9P6MSK4_9FUNG</name>
<evidence type="ECO:0000256" key="2">
    <source>
        <dbReference type="SAM" id="SignalP"/>
    </source>
</evidence>
<dbReference type="Proteomes" id="UP000703661">
    <property type="component" value="Unassembled WGS sequence"/>
</dbReference>
<proteinExistence type="predicted"/>
<gene>
    <name evidence="3" type="ORF">BGZ80_000202</name>
</gene>
<keyword evidence="2" id="KW-0732">Signal</keyword>
<evidence type="ECO:0000256" key="1">
    <source>
        <dbReference type="SAM" id="MobiDB-lite"/>
    </source>
</evidence>
<keyword evidence="4" id="KW-1185">Reference proteome</keyword>
<evidence type="ECO:0000313" key="4">
    <source>
        <dbReference type="Proteomes" id="UP000703661"/>
    </source>
</evidence>
<protein>
    <submittedName>
        <fullName evidence="3">Uncharacterized protein</fullName>
    </submittedName>
</protein>
<feature type="chain" id="PRO_5040450312" evidence="2">
    <location>
        <begin position="20"/>
        <end position="259"/>
    </location>
</feature>
<accession>A0A9P6MSK4</accession>
<feature type="region of interest" description="Disordered" evidence="1">
    <location>
        <begin position="50"/>
        <end position="117"/>
    </location>
</feature>
<feature type="compositionally biased region" description="Polar residues" evidence="1">
    <location>
        <begin position="106"/>
        <end position="117"/>
    </location>
</feature>
<comment type="caution">
    <text evidence="3">The sequence shown here is derived from an EMBL/GenBank/DDBJ whole genome shotgun (WGS) entry which is preliminary data.</text>
</comment>